<feature type="region of interest" description="Disordered" evidence="2">
    <location>
        <begin position="1"/>
        <end position="59"/>
    </location>
</feature>
<evidence type="ECO:0008006" key="5">
    <source>
        <dbReference type="Google" id="ProtNLM"/>
    </source>
</evidence>
<dbReference type="PANTHER" id="PTHR15243:SF0">
    <property type="entry name" value="SERINE_THREONINE-PROTEIN KINASE 19"/>
    <property type="match status" value="1"/>
</dbReference>
<dbReference type="Proteomes" id="UP000002668">
    <property type="component" value="Genome"/>
</dbReference>
<proteinExistence type="inferred from homology"/>
<evidence type="ECO:0000256" key="1">
    <source>
        <dbReference type="ARBA" id="ARBA00093458"/>
    </source>
</evidence>
<dbReference type="Pfam" id="PF10494">
    <property type="entry name" value="Stk19"/>
    <property type="match status" value="1"/>
</dbReference>
<evidence type="ECO:0000313" key="4">
    <source>
        <dbReference type="Proteomes" id="UP000002668"/>
    </source>
</evidence>
<dbReference type="VEuPathDB" id="FungiDB:LEMA_P065160.1"/>
<dbReference type="RefSeq" id="XP_003833755.1">
    <property type="nucleotide sequence ID" value="XM_003833707.1"/>
</dbReference>
<dbReference type="HOGENOM" id="CLU_036328_0_0_1"/>
<dbReference type="eggNOG" id="ENOG502S7IU">
    <property type="taxonomic scope" value="Eukaryota"/>
</dbReference>
<feature type="region of interest" description="Disordered" evidence="2">
    <location>
        <begin position="241"/>
        <end position="283"/>
    </location>
</feature>
<evidence type="ECO:0000313" key="3">
    <source>
        <dbReference type="EMBL" id="CBX90390.1"/>
    </source>
</evidence>
<dbReference type="PANTHER" id="PTHR15243">
    <property type="entry name" value="SERINE/THREONINE-PROTEIN KINASE 19"/>
    <property type="match status" value="1"/>
</dbReference>
<dbReference type="InterPro" id="IPR018865">
    <property type="entry name" value="STK19-like"/>
</dbReference>
<protein>
    <recommendedName>
        <fullName evidence="5">Serine-threonine protein kinase 19</fullName>
    </recommendedName>
</protein>
<feature type="compositionally biased region" description="Low complexity" evidence="2">
    <location>
        <begin position="28"/>
        <end position="50"/>
    </location>
</feature>
<dbReference type="OMA" id="MNFRWAL"/>
<sequence>MSFQWTPAHSSRITKPRRTSGAAKLGLRRTASTPSSTSPRKKSTPSLPSSNTVSYDDGDEDELLDDTGVIASLADNLNFRDVPQYMEYIRNRMFSPMPEKAGMNSTRIAQVLNFRRNLSPFVTIAHIHALSPSPTKVDREIAELVQAGILRRVTIPSRGVGATVVGDGIASVREWQNLVQSHPQISDDLKAKYISTMTTNPTSTTIPTQTFTSPELSTLLTTGFLTASNTLPSTPLFPPSLSQISTSASRHPSGSLAAAGSPSLTQHIHGGTSSLSPSRPAPNAPYTLSLPNMGSHLKLLLSARIHLLALLKQQKSRAMPLSTLKERWDGAGRLVLPARTKKWSCFYGLSCDFVFEECVGAGLLEVFETRSVGMGVRLV</sequence>
<name>E4ZGH0_LEPMJ</name>
<accession>E4ZGH0</accession>
<feature type="compositionally biased region" description="Polar residues" evidence="2">
    <location>
        <begin position="1"/>
        <end position="11"/>
    </location>
</feature>
<dbReference type="InParanoid" id="E4ZGH0"/>
<dbReference type="GO" id="GO:0046579">
    <property type="term" value="P:positive regulation of Ras protein signal transduction"/>
    <property type="evidence" value="ECO:0007669"/>
    <property type="project" value="TreeGrafter"/>
</dbReference>
<keyword evidence="4" id="KW-1185">Reference proteome</keyword>
<gene>
    <name evidence="3" type="ORF">LEMA_P065160.1</name>
</gene>
<dbReference type="EMBL" id="FP929064">
    <property type="protein sequence ID" value="CBX90390.1"/>
    <property type="molecule type" value="Genomic_DNA"/>
</dbReference>
<reference evidence="4" key="1">
    <citation type="journal article" date="2011" name="Nat. Commun.">
        <title>Effector diversification within compartments of the Leptosphaeria maculans genome affected by Repeat-Induced Point mutations.</title>
        <authorList>
            <person name="Rouxel T."/>
            <person name="Grandaubert J."/>
            <person name="Hane J.K."/>
            <person name="Hoede C."/>
            <person name="van de Wouw A.P."/>
            <person name="Couloux A."/>
            <person name="Dominguez V."/>
            <person name="Anthouard V."/>
            <person name="Bally P."/>
            <person name="Bourras S."/>
            <person name="Cozijnsen A.J."/>
            <person name="Ciuffetti L.M."/>
            <person name="Degrave A."/>
            <person name="Dilmaghani A."/>
            <person name="Duret L."/>
            <person name="Fudal I."/>
            <person name="Goodwin S.B."/>
            <person name="Gout L."/>
            <person name="Glaser N."/>
            <person name="Linglin J."/>
            <person name="Kema G.H.J."/>
            <person name="Lapalu N."/>
            <person name="Lawrence C.B."/>
            <person name="May K."/>
            <person name="Meyer M."/>
            <person name="Ollivier B."/>
            <person name="Poulain J."/>
            <person name="Schoch C.L."/>
            <person name="Simon A."/>
            <person name="Spatafora J.W."/>
            <person name="Stachowiak A."/>
            <person name="Turgeon B.G."/>
            <person name="Tyler B.M."/>
            <person name="Vincent D."/>
            <person name="Weissenbach J."/>
            <person name="Amselem J."/>
            <person name="Quesneville H."/>
            <person name="Oliver R.P."/>
            <person name="Wincker P."/>
            <person name="Balesdent M.-H."/>
            <person name="Howlett B.J."/>
        </authorList>
    </citation>
    <scope>NUCLEOTIDE SEQUENCE [LARGE SCALE GENOMIC DNA]</scope>
    <source>
        <strain evidence="4">JN3 / isolate v23.1.3 / race Av1-4-5-6-7-8</strain>
    </source>
</reference>
<evidence type="ECO:0000256" key="2">
    <source>
        <dbReference type="SAM" id="MobiDB-lite"/>
    </source>
</evidence>
<dbReference type="AlphaFoldDB" id="E4ZGH0"/>
<organism evidence="3 4">
    <name type="scientific">Leptosphaeria maculans (strain JN3 / isolate v23.1.3 / race Av1-4-5-6-7-8)</name>
    <name type="common">Blackleg fungus</name>
    <name type="synonym">Phoma lingam</name>
    <dbReference type="NCBI Taxonomy" id="985895"/>
    <lineage>
        <taxon>Eukaryota</taxon>
        <taxon>Fungi</taxon>
        <taxon>Dikarya</taxon>
        <taxon>Ascomycota</taxon>
        <taxon>Pezizomycotina</taxon>
        <taxon>Dothideomycetes</taxon>
        <taxon>Pleosporomycetidae</taxon>
        <taxon>Pleosporales</taxon>
        <taxon>Pleosporineae</taxon>
        <taxon>Leptosphaeriaceae</taxon>
        <taxon>Plenodomus</taxon>
        <taxon>Plenodomus lingam/Leptosphaeria maculans species complex</taxon>
    </lineage>
</organism>
<comment type="similarity">
    <text evidence="1">Belongs to the STK19 family.</text>
</comment>
<feature type="compositionally biased region" description="Low complexity" evidence="2">
    <location>
        <begin position="252"/>
        <end position="264"/>
    </location>
</feature>
<dbReference type="OrthoDB" id="3980126at2759"/>
<dbReference type="GeneID" id="13291795"/>